<reference evidence="6 7" key="1">
    <citation type="submission" date="2020-08" db="EMBL/GenBank/DDBJ databases">
        <title>Sequencing the genomes of 1000 actinobacteria strains.</title>
        <authorList>
            <person name="Klenk H.-P."/>
        </authorList>
    </citation>
    <scope>NUCLEOTIDE SEQUENCE [LARGE SCALE GENOMIC DNA]</scope>
    <source>
        <strain evidence="6 7">DSM 105498</strain>
    </source>
</reference>
<evidence type="ECO:0000256" key="1">
    <source>
        <dbReference type="ARBA" id="ARBA00001927"/>
    </source>
</evidence>
<sequence length="98" mass="10892">MKLSVQRKSQDGGVDRVDSFEVPESEGMTVLDALLWVREFEDPTVGVRFSCRRANACKECLAVVNGQRTYTCIVPATGEVLVEPLSHKPLVRDLATRL</sequence>
<comment type="similarity">
    <text evidence="2">Belongs to the succinate dehydrogenase/fumarate reductase iron-sulfur protein family.</text>
</comment>
<dbReference type="InterPro" id="IPR025192">
    <property type="entry name" value="Succ_DH/fum_Rdtase_N"/>
</dbReference>
<evidence type="ECO:0000259" key="5">
    <source>
        <dbReference type="Pfam" id="PF13085"/>
    </source>
</evidence>
<organism evidence="6 7">
    <name type="scientific">Nocardioides soli</name>
    <dbReference type="NCBI Taxonomy" id="1036020"/>
    <lineage>
        <taxon>Bacteria</taxon>
        <taxon>Bacillati</taxon>
        <taxon>Actinomycetota</taxon>
        <taxon>Actinomycetes</taxon>
        <taxon>Propionibacteriales</taxon>
        <taxon>Nocardioidaceae</taxon>
        <taxon>Nocardioides</taxon>
    </lineage>
</organism>
<dbReference type="GO" id="GO:0009055">
    <property type="term" value="F:electron transfer activity"/>
    <property type="evidence" value="ECO:0007669"/>
    <property type="project" value="InterPro"/>
</dbReference>
<dbReference type="RefSeq" id="WP_183591638.1">
    <property type="nucleotide sequence ID" value="NZ_JACHWR010000001.1"/>
</dbReference>
<proteinExistence type="inferred from homology"/>
<gene>
    <name evidence="6" type="ORF">FHU40_001572</name>
</gene>
<comment type="caution">
    <text evidence="6">The sequence shown here is derived from an EMBL/GenBank/DDBJ whole genome shotgun (WGS) entry which is preliminary data.</text>
</comment>
<evidence type="ECO:0000256" key="3">
    <source>
        <dbReference type="ARBA" id="ARBA00034078"/>
    </source>
</evidence>
<dbReference type="SUPFAM" id="SSF54292">
    <property type="entry name" value="2Fe-2S ferredoxin-like"/>
    <property type="match status" value="1"/>
</dbReference>
<comment type="cofactor">
    <cofactor evidence="1">
        <name>[3Fe-4S] cluster</name>
        <dbReference type="ChEBI" id="CHEBI:21137"/>
    </cofactor>
</comment>
<dbReference type="Pfam" id="PF13085">
    <property type="entry name" value="Fer2_3"/>
    <property type="match status" value="1"/>
</dbReference>
<evidence type="ECO:0000313" key="7">
    <source>
        <dbReference type="Proteomes" id="UP000589626"/>
    </source>
</evidence>
<dbReference type="InterPro" id="IPR036010">
    <property type="entry name" value="2Fe-2S_ferredoxin-like_sf"/>
</dbReference>
<comment type="cofactor">
    <cofactor evidence="3">
        <name>[2Fe-2S] cluster</name>
        <dbReference type="ChEBI" id="CHEBI:190135"/>
    </cofactor>
</comment>
<dbReference type="Gene3D" id="3.10.20.30">
    <property type="match status" value="1"/>
</dbReference>
<evidence type="ECO:0000313" key="6">
    <source>
        <dbReference type="EMBL" id="MBB3041771.1"/>
    </source>
</evidence>
<feature type="compositionally biased region" description="Basic and acidic residues" evidence="4">
    <location>
        <begin position="8"/>
        <end position="19"/>
    </location>
</feature>
<feature type="region of interest" description="Disordered" evidence="4">
    <location>
        <begin position="1"/>
        <end position="20"/>
    </location>
</feature>
<feature type="domain" description="Succinate dehydogenase/fumarate reductase N-terminal" evidence="5">
    <location>
        <begin position="3"/>
        <end position="94"/>
    </location>
</feature>
<dbReference type="Proteomes" id="UP000589626">
    <property type="component" value="Unassembled WGS sequence"/>
</dbReference>
<keyword evidence="7" id="KW-1185">Reference proteome</keyword>
<dbReference type="InterPro" id="IPR012675">
    <property type="entry name" value="Beta-grasp_dom_sf"/>
</dbReference>
<accession>A0A7W4VU27</accession>
<dbReference type="AlphaFoldDB" id="A0A7W4VU27"/>
<name>A0A7W4VU27_9ACTN</name>
<dbReference type="EMBL" id="JACHWR010000001">
    <property type="protein sequence ID" value="MBB3041771.1"/>
    <property type="molecule type" value="Genomic_DNA"/>
</dbReference>
<evidence type="ECO:0000256" key="2">
    <source>
        <dbReference type="ARBA" id="ARBA00009433"/>
    </source>
</evidence>
<evidence type="ECO:0000256" key="4">
    <source>
        <dbReference type="SAM" id="MobiDB-lite"/>
    </source>
</evidence>
<protein>
    <submittedName>
        <fullName evidence="6">Succinate dehydrogenase/fumarate reductase-like Fe-S protein</fullName>
    </submittedName>
</protein>
<dbReference type="GO" id="GO:0051536">
    <property type="term" value="F:iron-sulfur cluster binding"/>
    <property type="evidence" value="ECO:0007669"/>
    <property type="project" value="InterPro"/>
</dbReference>